<dbReference type="AlphaFoldDB" id="A0A067MRR6"/>
<gene>
    <name evidence="1" type="ORF">BOTBODRAFT_29631</name>
</gene>
<accession>A0A067MRR6</accession>
<protein>
    <submittedName>
        <fullName evidence="1">Uncharacterized protein</fullName>
    </submittedName>
</protein>
<evidence type="ECO:0000313" key="2">
    <source>
        <dbReference type="Proteomes" id="UP000027195"/>
    </source>
</evidence>
<name>A0A067MRR6_BOTB1</name>
<organism evidence="1 2">
    <name type="scientific">Botryobasidium botryosum (strain FD-172 SS1)</name>
    <dbReference type="NCBI Taxonomy" id="930990"/>
    <lineage>
        <taxon>Eukaryota</taxon>
        <taxon>Fungi</taxon>
        <taxon>Dikarya</taxon>
        <taxon>Basidiomycota</taxon>
        <taxon>Agaricomycotina</taxon>
        <taxon>Agaricomycetes</taxon>
        <taxon>Cantharellales</taxon>
        <taxon>Botryobasidiaceae</taxon>
        <taxon>Botryobasidium</taxon>
    </lineage>
</organism>
<evidence type="ECO:0000313" key="1">
    <source>
        <dbReference type="EMBL" id="KDQ18279.1"/>
    </source>
</evidence>
<dbReference type="HOGENOM" id="CLU_2739689_0_0_1"/>
<dbReference type="EMBL" id="KL198022">
    <property type="protein sequence ID" value="KDQ18279.1"/>
    <property type="molecule type" value="Genomic_DNA"/>
</dbReference>
<dbReference type="Proteomes" id="UP000027195">
    <property type="component" value="Unassembled WGS sequence"/>
</dbReference>
<reference evidence="2" key="1">
    <citation type="journal article" date="2014" name="Proc. Natl. Acad. Sci. U.S.A.">
        <title>Extensive sampling of basidiomycete genomes demonstrates inadequacy of the white-rot/brown-rot paradigm for wood decay fungi.</title>
        <authorList>
            <person name="Riley R."/>
            <person name="Salamov A.A."/>
            <person name="Brown D.W."/>
            <person name="Nagy L.G."/>
            <person name="Floudas D."/>
            <person name="Held B.W."/>
            <person name="Levasseur A."/>
            <person name="Lombard V."/>
            <person name="Morin E."/>
            <person name="Otillar R."/>
            <person name="Lindquist E.A."/>
            <person name="Sun H."/>
            <person name="LaButti K.M."/>
            <person name="Schmutz J."/>
            <person name="Jabbour D."/>
            <person name="Luo H."/>
            <person name="Baker S.E."/>
            <person name="Pisabarro A.G."/>
            <person name="Walton J.D."/>
            <person name="Blanchette R.A."/>
            <person name="Henrissat B."/>
            <person name="Martin F."/>
            <person name="Cullen D."/>
            <person name="Hibbett D.S."/>
            <person name="Grigoriev I.V."/>
        </authorList>
    </citation>
    <scope>NUCLEOTIDE SEQUENCE [LARGE SCALE GENOMIC DNA]</scope>
    <source>
        <strain evidence="2">FD-172 SS1</strain>
    </source>
</reference>
<sequence>MRGRVDFDATGCSEEVPMMLKIELPLEGSAEEPLPPWIIAGRATGSGIAAVARWCVRKLSSTGRDGSNVGS</sequence>
<proteinExistence type="predicted"/>
<keyword evidence="2" id="KW-1185">Reference proteome</keyword>
<dbReference type="InParanoid" id="A0A067MRR6"/>